<evidence type="ECO:0000313" key="3">
    <source>
        <dbReference type="EMBL" id="GEO08797.1"/>
    </source>
</evidence>
<dbReference type="EMBL" id="BJYT01000004">
    <property type="protein sequence ID" value="GEO08797.1"/>
    <property type="molecule type" value="Genomic_DNA"/>
</dbReference>
<comment type="caution">
    <text evidence="3">The sequence shown here is derived from an EMBL/GenBank/DDBJ whole genome shotgun (WGS) entry which is preliminary data.</text>
</comment>
<dbReference type="Proteomes" id="UP000321513">
    <property type="component" value="Unassembled WGS sequence"/>
</dbReference>
<feature type="signal peptide" evidence="1">
    <location>
        <begin position="1"/>
        <end position="24"/>
    </location>
</feature>
<organism evidence="3 4">
    <name type="scientific">Segetibacter aerophilus</name>
    <dbReference type="NCBI Taxonomy" id="670293"/>
    <lineage>
        <taxon>Bacteria</taxon>
        <taxon>Pseudomonadati</taxon>
        <taxon>Bacteroidota</taxon>
        <taxon>Chitinophagia</taxon>
        <taxon>Chitinophagales</taxon>
        <taxon>Chitinophagaceae</taxon>
        <taxon>Segetibacter</taxon>
    </lineage>
</organism>
<keyword evidence="1" id="KW-0732">Signal</keyword>
<evidence type="ECO:0000313" key="4">
    <source>
        <dbReference type="Proteomes" id="UP000321513"/>
    </source>
</evidence>
<feature type="chain" id="PRO_5022040747" description="ThuA-like domain-containing protein" evidence="1">
    <location>
        <begin position="25"/>
        <end position="253"/>
    </location>
</feature>
<keyword evidence="4" id="KW-1185">Reference proteome</keyword>
<dbReference type="InterPro" id="IPR029062">
    <property type="entry name" value="Class_I_gatase-like"/>
</dbReference>
<reference evidence="3 4" key="1">
    <citation type="submission" date="2019-07" db="EMBL/GenBank/DDBJ databases">
        <title>Whole genome shotgun sequence of Segetibacter aerophilus NBRC 106135.</title>
        <authorList>
            <person name="Hosoyama A."/>
            <person name="Uohara A."/>
            <person name="Ohji S."/>
            <person name="Ichikawa N."/>
        </authorList>
    </citation>
    <scope>NUCLEOTIDE SEQUENCE [LARGE SCALE GENOMIC DNA]</scope>
    <source>
        <strain evidence="3 4">NBRC 106135</strain>
    </source>
</reference>
<dbReference type="RefSeq" id="WP_147202864.1">
    <property type="nucleotide sequence ID" value="NZ_BJYT01000004.1"/>
</dbReference>
<dbReference type="SUPFAM" id="SSF52317">
    <property type="entry name" value="Class I glutamine amidotransferase-like"/>
    <property type="match status" value="1"/>
</dbReference>
<dbReference type="AlphaFoldDB" id="A0A512BAD5"/>
<gene>
    <name evidence="3" type="ORF">SAE01_12930</name>
</gene>
<accession>A0A512BAD5</accession>
<protein>
    <recommendedName>
        <fullName evidence="2">ThuA-like domain-containing protein</fullName>
    </recommendedName>
</protein>
<feature type="domain" description="ThuA-like" evidence="2">
    <location>
        <begin position="28"/>
        <end position="239"/>
    </location>
</feature>
<evidence type="ECO:0000256" key="1">
    <source>
        <dbReference type="SAM" id="SignalP"/>
    </source>
</evidence>
<proteinExistence type="predicted"/>
<sequence length="253" mass="28144">MKRNLLHGLQMLAVLLLTSASVLAKTQRVLVFSKTAGFRHTAAIAAGKINIPLLGTKNNFEVDTTENADVFTPENLKKYAVVVFLCTTGNVLNDQQQQAFQQYIQSGGGFVGLHSAADTEYDWPWYGELNGAYFKSHPKQQEAVFNIVDPDNIATAHLPKVWKRFDELYNFKWIGTDIHVLITIDESSYTGGANGDNHPMAWYHDFDGGRAFYTALGHDNKSYDDPLYLQHILGGIKYAMGVNPKTSARPSAK</sequence>
<dbReference type="PANTHER" id="PTHR40469">
    <property type="entry name" value="SECRETED GLYCOSYL HYDROLASE"/>
    <property type="match status" value="1"/>
</dbReference>
<dbReference type="InterPro" id="IPR029010">
    <property type="entry name" value="ThuA-like"/>
</dbReference>
<dbReference type="PANTHER" id="PTHR40469:SF2">
    <property type="entry name" value="GALACTOSE-BINDING DOMAIN-LIKE SUPERFAMILY PROTEIN"/>
    <property type="match status" value="1"/>
</dbReference>
<dbReference type="Pfam" id="PF06283">
    <property type="entry name" value="ThuA"/>
    <property type="match status" value="1"/>
</dbReference>
<evidence type="ECO:0000259" key="2">
    <source>
        <dbReference type="Pfam" id="PF06283"/>
    </source>
</evidence>
<dbReference type="OrthoDB" id="9816308at2"/>
<dbReference type="Gene3D" id="3.40.50.880">
    <property type="match status" value="1"/>
</dbReference>
<name>A0A512BAD5_9BACT</name>